<feature type="site" description="Participates in a stacking interaction with the thymidine ring of dTDP-4-oxo-6-deoxyglucose" evidence="6">
    <location>
        <position position="136"/>
    </location>
</feature>
<dbReference type="CDD" id="cd00438">
    <property type="entry name" value="cupin_RmlC"/>
    <property type="match status" value="1"/>
</dbReference>
<evidence type="ECO:0000256" key="6">
    <source>
        <dbReference type="PIRSR" id="PIRSR600888-3"/>
    </source>
</evidence>
<evidence type="ECO:0000256" key="4">
    <source>
        <dbReference type="ARBA" id="ARBA00019595"/>
    </source>
</evidence>
<dbReference type="NCBIfam" id="TIGR01221">
    <property type="entry name" value="rmlC"/>
    <property type="match status" value="1"/>
</dbReference>
<dbReference type="InterPro" id="IPR011051">
    <property type="entry name" value="RmlC_Cupin_sf"/>
</dbReference>
<keyword evidence="9" id="KW-1185">Reference proteome</keyword>
<evidence type="ECO:0000256" key="2">
    <source>
        <dbReference type="ARBA" id="ARBA00001997"/>
    </source>
</evidence>
<evidence type="ECO:0000256" key="3">
    <source>
        <dbReference type="ARBA" id="ARBA00012098"/>
    </source>
</evidence>
<comment type="catalytic activity">
    <reaction evidence="1 7">
        <text>dTDP-4-dehydro-6-deoxy-alpha-D-glucose = dTDP-4-dehydro-beta-L-rhamnose</text>
        <dbReference type="Rhea" id="RHEA:16969"/>
        <dbReference type="ChEBI" id="CHEBI:57649"/>
        <dbReference type="ChEBI" id="CHEBI:62830"/>
        <dbReference type="EC" id="5.1.3.13"/>
    </reaction>
</comment>
<evidence type="ECO:0000313" key="9">
    <source>
        <dbReference type="Proteomes" id="UP000548632"/>
    </source>
</evidence>
<feature type="active site" description="Proton acceptor" evidence="5">
    <location>
        <position position="61"/>
    </location>
</feature>
<dbReference type="InterPro" id="IPR000888">
    <property type="entry name" value="RmlC-like"/>
</dbReference>
<proteinExistence type="inferred from homology"/>
<protein>
    <recommendedName>
        <fullName evidence="4 7">dTDP-4-dehydrorhamnose 3,5-epimerase</fullName>
        <ecNumber evidence="3 7">5.1.3.13</ecNumber>
    </recommendedName>
    <alternativeName>
        <fullName evidence="7">Thymidine diphospho-4-keto-rhamnose 3,5-epimerase</fullName>
    </alternativeName>
</protein>
<dbReference type="PANTHER" id="PTHR21047:SF2">
    <property type="entry name" value="THYMIDINE DIPHOSPHO-4-KETO-RHAMNOSE 3,5-EPIMERASE"/>
    <property type="match status" value="1"/>
</dbReference>
<sequence>MNVISTAIPDVLIIEPQVYGDERGFFIETWQQERYAALGVDADFVQDNQSYSKYGVLRGLHVQHPFAQGKLVSVIHGEVFDVAVDVRYDSPFFGQWIGCLLTAQNKRQLWIPKGFAHGYLVTSVDALFTYKCSDYYHPETQFAIRWNDPAIGIAWPQLTIAPTLSIKDAQAALLADVSPDQLPVYST</sequence>
<dbReference type="EC" id="5.1.3.13" evidence="3 7"/>
<evidence type="ECO:0000313" key="8">
    <source>
        <dbReference type="EMBL" id="MBB1126578.1"/>
    </source>
</evidence>
<dbReference type="PANTHER" id="PTHR21047">
    <property type="entry name" value="DTDP-6-DEOXY-D-GLUCOSE-3,5 EPIMERASE"/>
    <property type="match status" value="1"/>
</dbReference>
<dbReference type="SUPFAM" id="SSF51182">
    <property type="entry name" value="RmlC-like cupins"/>
    <property type="match status" value="1"/>
</dbReference>
<name>A0A839HHV9_9GAMM</name>
<evidence type="ECO:0000256" key="7">
    <source>
        <dbReference type="RuleBase" id="RU364069"/>
    </source>
</evidence>
<organism evidence="8 9">
    <name type="scientific">Thiospirillum jenense</name>
    <dbReference type="NCBI Taxonomy" id="1653858"/>
    <lineage>
        <taxon>Bacteria</taxon>
        <taxon>Pseudomonadati</taxon>
        <taxon>Pseudomonadota</taxon>
        <taxon>Gammaproteobacteria</taxon>
        <taxon>Chromatiales</taxon>
        <taxon>Chromatiaceae</taxon>
        <taxon>Thiospirillum</taxon>
    </lineage>
</organism>
<dbReference type="GO" id="GO:0000271">
    <property type="term" value="P:polysaccharide biosynthetic process"/>
    <property type="evidence" value="ECO:0007669"/>
    <property type="project" value="TreeGrafter"/>
</dbReference>
<feature type="active site" description="Proton donor" evidence="5">
    <location>
        <position position="130"/>
    </location>
</feature>
<comment type="caution">
    <text evidence="8">The sequence shown here is derived from an EMBL/GenBank/DDBJ whole genome shotgun (WGS) entry which is preliminary data.</text>
</comment>
<comment type="function">
    <text evidence="2 7">Catalyzes the epimerization of the C3' and C5'positions of dTDP-6-deoxy-D-xylo-4-hexulose, forming dTDP-6-deoxy-L-lyxo-4-hexulose.</text>
</comment>
<dbReference type="Gene3D" id="2.60.120.10">
    <property type="entry name" value="Jelly Rolls"/>
    <property type="match status" value="1"/>
</dbReference>
<reference evidence="8 9" key="1">
    <citation type="journal article" date="2020" name="Arch. Microbiol.">
        <title>The genome sequence of the giant phototrophic gammaproteobacterium Thiospirillum jenense gives insight into its physiological properties and phylogenetic relationships.</title>
        <authorList>
            <person name="Imhoff J.F."/>
            <person name="Meyer T.E."/>
            <person name="Kyndt J.A."/>
        </authorList>
    </citation>
    <scope>NUCLEOTIDE SEQUENCE [LARGE SCALE GENOMIC DNA]</scope>
    <source>
        <strain evidence="8 9">DSM 216</strain>
    </source>
</reference>
<dbReference type="InterPro" id="IPR014710">
    <property type="entry name" value="RmlC-like_jellyroll"/>
</dbReference>
<dbReference type="Proteomes" id="UP000548632">
    <property type="component" value="Unassembled WGS sequence"/>
</dbReference>
<dbReference type="AlphaFoldDB" id="A0A839HHV9"/>
<comment type="pathway">
    <text evidence="7">Carbohydrate biosynthesis; dTDP-L-rhamnose biosynthesis.</text>
</comment>
<keyword evidence="7 8" id="KW-0413">Isomerase</keyword>
<gene>
    <name evidence="8" type="primary">rfbC</name>
    <name evidence="8" type="ORF">HUK38_10105</name>
</gene>
<dbReference type="GO" id="GO:0008830">
    <property type="term" value="F:dTDP-4-dehydrorhamnose 3,5-epimerase activity"/>
    <property type="evidence" value="ECO:0007669"/>
    <property type="project" value="UniProtKB-UniRule"/>
</dbReference>
<dbReference type="RefSeq" id="WP_182584206.1">
    <property type="nucleotide sequence ID" value="NZ_JABVCQ010000021.1"/>
</dbReference>
<comment type="subunit">
    <text evidence="7">Homodimer.</text>
</comment>
<accession>A0A839HHV9</accession>
<dbReference type="EMBL" id="JABVCQ010000021">
    <property type="protein sequence ID" value="MBB1126578.1"/>
    <property type="molecule type" value="Genomic_DNA"/>
</dbReference>
<dbReference type="GO" id="GO:0005829">
    <property type="term" value="C:cytosol"/>
    <property type="evidence" value="ECO:0007669"/>
    <property type="project" value="TreeGrafter"/>
</dbReference>
<dbReference type="Pfam" id="PF00908">
    <property type="entry name" value="dTDP_sugar_isom"/>
    <property type="match status" value="1"/>
</dbReference>
<evidence type="ECO:0000256" key="1">
    <source>
        <dbReference type="ARBA" id="ARBA00001298"/>
    </source>
</evidence>
<dbReference type="GO" id="GO:0019305">
    <property type="term" value="P:dTDP-rhamnose biosynthetic process"/>
    <property type="evidence" value="ECO:0007669"/>
    <property type="project" value="UniProtKB-UniRule"/>
</dbReference>
<evidence type="ECO:0000256" key="5">
    <source>
        <dbReference type="PIRSR" id="PIRSR600888-1"/>
    </source>
</evidence>
<dbReference type="UniPathway" id="UPA00124"/>
<comment type="similarity">
    <text evidence="7">Belongs to the dTDP-4-dehydrorhamnose 3,5-epimerase family.</text>
</comment>